<gene>
    <name evidence="1" type="ORF">MEUPH1_LOCUS17342</name>
</gene>
<organism evidence="1 2">
    <name type="scientific">Macrosiphum euphorbiae</name>
    <name type="common">potato aphid</name>
    <dbReference type="NCBI Taxonomy" id="13131"/>
    <lineage>
        <taxon>Eukaryota</taxon>
        <taxon>Metazoa</taxon>
        <taxon>Ecdysozoa</taxon>
        <taxon>Arthropoda</taxon>
        <taxon>Hexapoda</taxon>
        <taxon>Insecta</taxon>
        <taxon>Pterygota</taxon>
        <taxon>Neoptera</taxon>
        <taxon>Paraneoptera</taxon>
        <taxon>Hemiptera</taxon>
        <taxon>Sternorrhyncha</taxon>
        <taxon>Aphidomorpha</taxon>
        <taxon>Aphidoidea</taxon>
        <taxon>Aphididae</taxon>
        <taxon>Macrosiphini</taxon>
        <taxon>Macrosiphum</taxon>
    </lineage>
</organism>
<protein>
    <submittedName>
        <fullName evidence="1">Uncharacterized protein</fullName>
    </submittedName>
</protein>
<reference evidence="1 2" key="1">
    <citation type="submission" date="2023-01" db="EMBL/GenBank/DDBJ databases">
        <authorList>
            <person name="Whitehead M."/>
        </authorList>
    </citation>
    <scope>NUCLEOTIDE SEQUENCE [LARGE SCALE GENOMIC DNA]</scope>
</reference>
<accession>A0AAV0X1R5</accession>
<comment type="caution">
    <text evidence="1">The sequence shown here is derived from an EMBL/GenBank/DDBJ whole genome shotgun (WGS) entry which is preliminary data.</text>
</comment>
<proteinExistence type="predicted"/>
<sequence length="75" mass="8419">MSIEHLNDNRPWCGHEAVQCVRMEVHNFTSGHQLITVSPMVIPRTDNVTSIAGNGMRSGNVVANRARERQTILYT</sequence>
<evidence type="ECO:0000313" key="2">
    <source>
        <dbReference type="Proteomes" id="UP001160148"/>
    </source>
</evidence>
<name>A0AAV0X1R5_9HEMI</name>
<dbReference type="Proteomes" id="UP001160148">
    <property type="component" value="Unassembled WGS sequence"/>
</dbReference>
<dbReference type="AlphaFoldDB" id="A0AAV0X1R5"/>
<dbReference type="EMBL" id="CARXXK010000003">
    <property type="protein sequence ID" value="CAI6362250.1"/>
    <property type="molecule type" value="Genomic_DNA"/>
</dbReference>
<evidence type="ECO:0000313" key="1">
    <source>
        <dbReference type="EMBL" id="CAI6362250.1"/>
    </source>
</evidence>
<keyword evidence="2" id="KW-1185">Reference proteome</keyword>